<feature type="transmembrane region" description="Helical" evidence="1">
    <location>
        <begin position="6"/>
        <end position="29"/>
    </location>
</feature>
<proteinExistence type="predicted"/>
<evidence type="ECO:0000313" key="2">
    <source>
        <dbReference type="EMBL" id="MDQ0423489.1"/>
    </source>
</evidence>
<accession>A0ABU0GEW2</accession>
<keyword evidence="1" id="KW-0472">Membrane</keyword>
<evidence type="ECO:0000256" key="1">
    <source>
        <dbReference type="SAM" id="Phobius"/>
    </source>
</evidence>
<sequence>MAIIGFNILLLFIAPIGGATIIAAFLQFFD</sequence>
<protein>
    <submittedName>
        <fullName evidence="2">Uncharacterized protein</fullName>
    </submittedName>
</protein>
<comment type="caution">
    <text evidence="2">The sequence shown here is derived from an EMBL/GenBank/DDBJ whole genome shotgun (WGS) entry which is preliminary data.</text>
</comment>
<name>A0ABU0GEW2_9HYPH</name>
<organism evidence="2 3">
    <name type="scientific">Peteryoungia aggregata LMG 23059</name>
    <dbReference type="NCBI Taxonomy" id="1368425"/>
    <lineage>
        <taxon>Bacteria</taxon>
        <taxon>Pseudomonadati</taxon>
        <taxon>Pseudomonadota</taxon>
        <taxon>Alphaproteobacteria</taxon>
        <taxon>Hyphomicrobiales</taxon>
        <taxon>Rhizobiaceae</taxon>
        <taxon>Peteryoungia</taxon>
    </lineage>
</organism>
<dbReference type="EMBL" id="JAUSUW010000021">
    <property type="protein sequence ID" value="MDQ0423489.1"/>
    <property type="molecule type" value="Genomic_DNA"/>
</dbReference>
<reference evidence="2 3" key="1">
    <citation type="submission" date="2023-07" db="EMBL/GenBank/DDBJ databases">
        <title>Genomic Encyclopedia of Type Strains, Phase IV (KMG-IV): sequencing the most valuable type-strain genomes for metagenomic binning, comparative biology and taxonomic classification.</title>
        <authorList>
            <person name="Goeker M."/>
        </authorList>
    </citation>
    <scope>NUCLEOTIDE SEQUENCE [LARGE SCALE GENOMIC DNA]</scope>
    <source>
        <strain evidence="2 3">DSM 1111</strain>
    </source>
</reference>
<keyword evidence="3" id="KW-1185">Reference proteome</keyword>
<keyword evidence="1" id="KW-0812">Transmembrane</keyword>
<dbReference type="Proteomes" id="UP001238496">
    <property type="component" value="Unassembled WGS sequence"/>
</dbReference>
<gene>
    <name evidence="2" type="ORF">J2045_004541</name>
</gene>
<evidence type="ECO:0000313" key="3">
    <source>
        <dbReference type="Proteomes" id="UP001238496"/>
    </source>
</evidence>
<keyword evidence="1" id="KW-1133">Transmembrane helix</keyword>